<sequence length="604" mass="63898">MFVTILSIVLVALTPGGMLPSSAPVLGGGGPDTYGYKYLDSDTTGSGAPTYNWVSIKGVGTEITTLGDDNNAGPFPIGFDFPYYWYKVNSVIVGSNGYIAFGDKSANASPFKPVPGTGKPNNQLAALLSDLDCSATGSPNGSVWYWSNGTDSFIVEYDSITFWSTGGNNTFQMILTKADSSVTFQYKEQSGAPFNGWGPDANQTGIENISGAIGLNYLSGTTPSGNVLHPDLAVRFFPPESTSLQIHDVGVRNAMNDRSGGLFAINDRPLSFWAVVKNFGNQPEASYTTYFKVTRQNNAVVFSDSMTAMATGPGETESLALGSTWRPVTNGTYIIKIITKMTGDMLAANDTAMIELRVVTLPGMLTFDSGTPGNSMSWNGPGGFGNRFVPPVYPCSISAIRQHMTSAGTVDVLMAIYDDDGPGEGPGTILFADTVSVSAANWYSVNLATPVVVTEGAFFVGSTSETASDPSYGMDSVPPLCYQGWENTGVWGPSRDAVVRDVCANATVSGPVGILEWLEPAPARVPVRIDVNPNPFGSVTTLRLLNPTGAERAIDLYDATGSVVRTLDLSRDQVVLDGRLLADGIYFARVAGTDAPVAKVIVTH</sequence>
<feature type="signal peptide" evidence="1">
    <location>
        <begin position="1"/>
        <end position="23"/>
    </location>
</feature>
<evidence type="ECO:0000313" key="2">
    <source>
        <dbReference type="EMBL" id="MBM3330515.1"/>
    </source>
</evidence>
<comment type="caution">
    <text evidence="2">The sequence shown here is derived from an EMBL/GenBank/DDBJ whole genome shotgun (WGS) entry which is preliminary data.</text>
</comment>
<keyword evidence="1" id="KW-0732">Signal</keyword>
<reference evidence="2" key="1">
    <citation type="submission" date="2019-03" db="EMBL/GenBank/DDBJ databases">
        <title>Lake Tanganyika Metagenome-Assembled Genomes (MAGs).</title>
        <authorList>
            <person name="Tran P."/>
        </authorList>
    </citation>
    <scope>NUCLEOTIDE SEQUENCE</scope>
    <source>
        <strain evidence="2">K_DeepCast_150m_m2_040</strain>
    </source>
</reference>
<organism evidence="2 3">
    <name type="scientific">candidate division WOR-3 bacterium</name>
    <dbReference type="NCBI Taxonomy" id="2052148"/>
    <lineage>
        <taxon>Bacteria</taxon>
        <taxon>Bacteria division WOR-3</taxon>
    </lineage>
</organism>
<dbReference type="NCBIfam" id="TIGR04183">
    <property type="entry name" value="Por_Secre_tail"/>
    <property type="match status" value="1"/>
</dbReference>
<gene>
    <name evidence="2" type="ORF">FJY68_01530</name>
</gene>
<protein>
    <submittedName>
        <fullName evidence="2">T9SS type A sorting domain-containing protein</fullName>
    </submittedName>
</protein>
<evidence type="ECO:0000313" key="3">
    <source>
        <dbReference type="Proteomes" id="UP000779900"/>
    </source>
</evidence>
<dbReference type="Proteomes" id="UP000779900">
    <property type="component" value="Unassembled WGS sequence"/>
</dbReference>
<dbReference type="AlphaFoldDB" id="A0A937XBB3"/>
<evidence type="ECO:0000256" key="1">
    <source>
        <dbReference type="SAM" id="SignalP"/>
    </source>
</evidence>
<feature type="chain" id="PRO_5037121607" evidence="1">
    <location>
        <begin position="24"/>
        <end position="604"/>
    </location>
</feature>
<dbReference type="EMBL" id="VGIR01000005">
    <property type="protein sequence ID" value="MBM3330515.1"/>
    <property type="molecule type" value="Genomic_DNA"/>
</dbReference>
<proteinExistence type="predicted"/>
<dbReference type="InterPro" id="IPR026444">
    <property type="entry name" value="Secre_tail"/>
</dbReference>
<accession>A0A937XBB3</accession>
<name>A0A937XBB3_UNCW3</name>